<evidence type="ECO:0000313" key="4">
    <source>
        <dbReference type="Proteomes" id="UP000593577"/>
    </source>
</evidence>
<dbReference type="PANTHER" id="PTHR31286:SF173">
    <property type="entry name" value="DUF4283 DOMAIN-CONTAINING PROTEIN"/>
    <property type="match status" value="1"/>
</dbReference>
<organism evidence="3 4">
    <name type="scientific">Gossypium aridum</name>
    <name type="common">American cotton</name>
    <name type="synonym">Erioxylum aridum</name>
    <dbReference type="NCBI Taxonomy" id="34290"/>
    <lineage>
        <taxon>Eukaryota</taxon>
        <taxon>Viridiplantae</taxon>
        <taxon>Streptophyta</taxon>
        <taxon>Embryophyta</taxon>
        <taxon>Tracheophyta</taxon>
        <taxon>Spermatophyta</taxon>
        <taxon>Magnoliopsida</taxon>
        <taxon>eudicotyledons</taxon>
        <taxon>Gunneridae</taxon>
        <taxon>Pentapetalae</taxon>
        <taxon>rosids</taxon>
        <taxon>malvids</taxon>
        <taxon>Malvales</taxon>
        <taxon>Malvaceae</taxon>
        <taxon>Malvoideae</taxon>
        <taxon>Gossypium</taxon>
    </lineage>
</organism>
<keyword evidence="4" id="KW-1185">Reference proteome</keyword>
<feature type="domain" description="DUF4283" evidence="2">
    <location>
        <begin position="106"/>
        <end position="187"/>
    </location>
</feature>
<gene>
    <name evidence="3" type="ORF">Goari_023999</name>
</gene>
<proteinExistence type="predicted"/>
<reference evidence="3 4" key="1">
    <citation type="journal article" date="2019" name="Genome Biol. Evol.">
        <title>Insights into the evolution of the New World diploid cottons (Gossypium, subgenus Houzingenia) based on genome sequencing.</title>
        <authorList>
            <person name="Grover C.E."/>
            <person name="Arick M.A. 2nd"/>
            <person name="Thrash A."/>
            <person name="Conover J.L."/>
            <person name="Sanders W.S."/>
            <person name="Peterson D.G."/>
            <person name="Frelichowski J.E."/>
            <person name="Scheffler J.A."/>
            <person name="Scheffler B.E."/>
            <person name="Wendel J.F."/>
        </authorList>
    </citation>
    <scope>NUCLEOTIDE SEQUENCE [LARGE SCALE GENOMIC DNA]</scope>
    <source>
        <strain evidence="3">185</strain>
        <tissue evidence="3">Leaf</tissue>
    </source>
</reference>
<evidence type="ECO:0000256" key="1">
    <source>
        <dbReference type="SAM" id="MobiDB-lite"/>
    </source>
</evidence>
<evidence type="ECO:0000313" key="3">
    <source>
        <dbReference type="EMBL" id="MBA0682268.1"/>
    </source>
</evidence>
<evidence type="ECO:0000259" key="2">
    <source>
        <dbReference type="Pfam" id="PF14111"/>
    </source>
</evidence>
<feature type="region of interest" description="Disordered" evidence="1">
    <location>
        <begin position="266"/>
        <end position="289"/>
    </location>
</feature>
<accession>A0A7J8X4V2</accession>
<dbReference type="Pfam" id="PF14111">
    <property type="entry name" value="DUF4283"/>
    <property type="match status" value="1"/>
</dbReference>
<name>A0A7J8X4V2_GOSAI</name>
<feature type="non-terminal residue" evidence="3">
    <location>
        <position position="335"/>
    </location>
</feature>
<dbReference type="AlphaFoldDB" id="A0A7J8X4V2"/>
<dbReference type="InterPro" id="IPR040256">
    <property type="entry name" value="At4g02000-like"/>
</dbReference>
<dbReference type="InterPro" id="IPR025558">
    <property type="entry name" value="DUF4283"/>
</dbReference>
<dbReference type="PANTHER" id="PTHR31286">
    <property type="entry name" value="GLYCINE-RICH CELL WALL STRUCTURAL PROTEIN 1.8-LIKE"/>
    <property type="match status" value="1"/>
</dbReference>
<comment type="caution">
    <text evidence="3">The sequence shown here is derived from an EMBL/GenBank/DDBJ whole genome shotgun (WGS) entry which is preliminary data.</text>
</comment>
<dbReference type="EMBL" id="JABFAA010000005">
    <property type="protein sequence ID" value="MBA0682268.1"/>
    <property type="molecule type" value="Genomic_DNA"/>
</dbReference>
<sequence>MSVSCNGGDEPRSFEDRITKKARFKEGNCEEGVDMVVDLEPKPTLTWKDKLLGEGLSGSSIRESIVKVGMDEEFVLLEGDMVKSIVNGITTINFSYRIMKILFKEMEKTVVLKLLGRSISYVALHNRISSLWRPSKLFSLMDIENVYFLVKFQSTDDYDRVPSQRPWIIYNQYLTVQTWTKDFNPMQPYPSVVMAWIRLSGLPRYMYKRVILEVFGNMIRKVTKLNFQTDKKIRRRFARMAIYINLKRPLVSQPLVKGEIQKVENVSIDGGDDTNPPKDSADSNQDSIELPIGPITRARAKCFKESISTLVDQVWEETTKGLPSVGPFLKEHLQF</sequence>
<protein>
    <recommendedName>
        <fullName evidence="2">DUF4283 domain-containing protein</fullName>
    </recommendedName>
</protein>
<dbReference type="Proteomes" id="UP000593577">
    <property type="component" value="Unassembled WGS sequence"/>
</dbReference>